<dbReference type="PANTHER" id="PTHR46268">
    <property type="entry name" value="STRESS RESPONSE PROTEIN NHAX"/>
    <property type="match status" value="1"/>
</dbReference>
<dbReference type="EMBL" id="CP042345">
    <property type="protein sequence ID" value="QEA15480.1"/>
    <property type="molecule type" value="Genomic_DNA"/>
</dbReference>
<dbReference type="AlphaFoldDB" id="A0A5B8S2A1"/>
<protein>
    <submittedName>
        <fullName evidence="3">Universal stress protein</fullName>
    </submittedName>
</protein>
<name>A0A5B8S2A1_9SPHN</name>
<sequence>MRSILVQGGRDAGMGARLDTAMDLARAHDGHVTVLVDTPVDKYVTVDPYGGAILAREALETALKEDDALAAAFGDRLARDDVPFDVAQSELPQIDALARCSELADLVVVSRSSGLAGDLALNASCPVLALPDDVSLKLPLDRVCIALDGGTEAARALKAAVPLLAGASDVRVLTVAVEKPQGLPPTDALRYLARHGIKAELTELVCGNSVEETLASEVQRIEAQLVVMGAYSHSRLREFLFGGVTRFFLDELTAPPLLITH</sequence>
<dbReference type="Proteomes" id="UP000321172">
    <property type="component" value="Chromosome"/>
</dbReference>
<dbReference type="KEGG" id="ngf:FRF71_04645"/>
<evidence type="ECO:0000259" key="2">
    <source>
        <dbReference type="Pfam" id="PF00582"/>
    </source>
</evidence>
<dbReference type="InterPro" id="IPR006016">
    <property type="entry name" value="UspA"/>
</dbReference>
<reference evidence="3 4" key="1">
    <citation type="journal article" date="2013" name="J. Microbiol. Biotechnol.">
        <title>Novosphingobium ginsenosidimutans sp. nov., with the ability to convert ginsenoside.</title>
        <authorList>
            <person name="Kim J.K."/>
            <person name="He D."/>
            <person name="Liu Q.M."/>
            <person name="Park H.Y."/>
            <person name="Jung M.S."/>
            <person name="Yoon M.H."/>
            <person name="Kim S.C."/>
            <person name="Im W.T."/>
        </authorList>
    </citation>
    <scope>NUCLEOTIDE SEQUENCE [LARGE SCALE GENOMIC DNA]</scope>
    <source>
        <strain evidence="3 4">FW-6</strain>
    </source>
</reference>
<dbReference type="RefSeq" id="WP_147089458.1">
    <property type="nucleotide sequence ID" value="NZ_BAABJD010000001.1"/>
</dbReference>
<dbReference type="PANTHER" id="PTHR46268:SF15">
    <property type="entry name" value="UNIVERSAL STRESS PROTEIN HP_0031"/>
    <property type="match status" value="1"/>
</dbReference>
<organism evidence="3 4">
    <name type="scientific">Novosphingobium ginsenosidimutans</name>
    <dbReference type="NCBI Taxonomy" id="1176536"/>
    <lineage>
        <taxon>Bacteria</taxon>
        <taxon>Pseudomonadati</taxon>
        <taxon>Pseudomonadota</taxon>
        <taxon>Alphaproteobacteria</taxon>
        <taxon>Sphingomonadales</taxon>
        <taxon>Sphingomonadaceae</taxon>
        <taxon>Novosphingobium</taxon>
    </lineage>
</organism>
<dbReference type="SUPFAM" id="SSF52402">
    <property type="entry name" value="Adenine nucleotide alpha hydrolases-like"/>
    <property type="match status" value="2"/>
</dbReference>
<proteinExistence type="inferred from homology"/>
<dbReference type="Pfam" id="PF00582">
    <property type="entry name" value="Usp"/>
    <property type="match status" value="1"/>
</dbReference>
<dbReference type="Gene3D" id="3.40.50.12370">
    <property type="match status" value="1"/>
</dbReference>
<feature type="domain" description="UspA" evidence="2">
    <location>
        <begin position="141"/>
        <end position="255"/>
    </location>
</feature>
<evidence type="ECO:0000313" key="3">
    <source>
        <dbReference type="EMBL" id="QEA15480.1"/>
    </source>
</evidence>
<comment type="similarity">
    <text evidence="1">Belongs to the universal stress protein A family.</text>
</comment>
<evidence type="ECO:0000256" key="1">
    <source>
        <dbReference type="ARBA" id="ARBA00008791"/>
    </source>
</evidence>
<dbReference type="CDD" id="cd00293">
    <property type="entry name" value="USP-like"/>
    <property type="match status" value="1"/>
</dbReference>
<evidence type="ECO:0000313" key="4">
    <source>
        <dbReference type="Proteomes" id="UP000321172"/>
    </source>
</evidence>
<accession>A0A5B8S2A1</accession>
<keyword evidence="4" id="KW-1185">Reference proteome</keyword>
<dbReference type="OrthoDB" id="9804721at2"/>
<gene>
    <name evidence="3" type="ORF">FRF71_04645</name>
</gene>